<feature type="compositionally biased region" description="Low complexity" evidence="1">
    <location>
        <begin position="106"/>
        <end position="116"/>
    </location>
</feature>
<organism evidence="2 3">
    <name type="scientific">Apiospora hydei</name>
    <dbReference type="NCBI Taxonomy" id="1337664"/>
    <lineage>
        <taxon>Eukaryota</taxon>
        <taxon>Fungi</taxon>
        <taxon>Dikarya</taxon>
        <taxon>Ascomycota</taxon>
        <taxon>Pezizomycotina</taxon>
        <taxon>Sordariomycetes</taxon>
        <taxon>Xylariomycetidae</taxon>
        <taxon>Amphisphaeriales</taxon>
        <taxon>Apiosporaceae</taxon>
        <taxon>Apiospora</taxon>
    </lineage>
</organism>
<accession>A0ABR1V2P2</accession>
<proteinExistence type="predicted"/>
<comment type="caution">
    <text evidence="2">The sequence shown here is derived from an EMBL/GenBank/DDBJ whole genome shotgun (WGS) entry which is preliminary data.</text>
</comment>
<reference evidence="2 3" key="1">
    <citation type="submission" date="2023-01" db="EMBL/GenBank/DDBJ databases">
        <title>Analysis of 21 Apiospora genomes using comparative genomics revels a genus with tremendous synthesis potential of carbohydrate active enzymes and secondary metabolites.</title>
        <authorList>
            <person name="Sorensen T."/>
        </authorList>
    </citation>
    <scope>NUCLEOTIDE SEQUENCE [LARGE SCALE GENOMIC DNA]</scope>
    <source>
        <strain evidence="2 3">CBS 114990</strain>
    </source>
</reference>
<name>A0ABR1V2P2_9PEZI</name>
<dbReference type="Proteomes" id="UP001433268">
    <property type="component" value="Unassembled WGS sequence"/>
</dbReference>
<evidence type="ECO:0000313" key="2">
    <source>
        <dbReference type="EMBL" id="KAK8065454.1"/>
    </source>
</evidence>
<dbReference type="EMBL" id="JAQQWN010000009">
    <property type="protein sequence ID" value="KAK8065454.1"/>
    <property type="molecule type" value="Genomic_DNA"/>
</dbReference>
<sequence>MIPCTSLCTGPDTAILSRVCRLEHSLERTSPLSMARKIRKDNNNGGNSGLLRPYPLAAALQTGSSVGSTPMGSEAATISDDSQAEGDLHPFQVAPKLDKKQKQKKMQQPQQLQAQQATTTSGRHHVPHITAAALPSKVFNGEAWLLDPYGTGEQPAFGVGFSEQRDHGGWKRSQPGTRHCWKGEAAYGGRYAGSVRRDGHEPCGPGVPGVGRGYRVAGAARSCAGSVGIAGGG</sequence>
<feature type="compositionally biased region" description="Polar residues" evidence="1">
    <location>
        <begin position="62"/>
        <end position="71"/>
    </location>
</feature>
<keyword evidence="3" id="KW-1185">Reference proteome</keyword>
<feature type="region of interest" description="Disordered" evidence="1">
    <location>
        <begin position="62"/>
        <end position="124"/>
    </location>
</feature>
<protein>
    <submittedName>
        <fullName evidence="2">Uncharacterized protein</fullName>
    </submittedName>
</protein>
<dbReference type="RefSeq" id="XP_066662207.1">
    <property type="nucleotide sequence ID" value="XM_066816515.1"/>
</dbReference>
<dbReference type="GeneID" id="92049575"/>
<gene>
    <name evidence="2" type="ORF">PG997_012201</name>
</gene>
<evidence type="ECO:0000313" key="3">
    <source>
        <dbReference type="Proteomes" id="UP001433268"/>
    </source>
</evidence>
<evidence type="ECO:0000256" key="1">
    <source>
        <dbReference type="SAM" id="MobiDB-lite"/>
    </source>
</evidence>